<dbReference type="AlphaFoldDB" id="A0AA39RDX6"/>
<reference evidence="3" key="2">
    <citation type="submission" date="2023-06" db="EMBL/GenBank/DDBJ databases">
        <authorList>
            <person name="Swenson N.G."/>
            <person name="Wegrzyn J.L."/>
            <person name="Mcevoy S.L."/>
        </authorList>
    </citation>
    <scope>NUCLEOTIDE SEQUENCE</scope>
    <source>
        <strain evidence="3">NS2018</strain>
        <tissue evidence="3">Leaf</tissue>
    </source>
</reference>
<dbReference type="Proteomes" id="UP001168877">
    <property type="component" value="Unassembled WGS sequence"/>
</dbReference>
<dbReference type="Gene3D" id="3.40.50.10140">
    <property type="entry name" value="Toll/interleukin-1 receptor homology (TIR) domain"/>
    <property type="match status" value="1"/>
</dbReference>
<dbReference type="GO" id="GO:0007165">
    <property type="term" value="P:signal transduction"/>
    <property type="evidence" value="ECO:0007669"/>
    <property type="project" value="InterPro"/>
</dbReference>
<dbReference type="EMBL" id="JAUESC010000388">
    <property type="protein sequence ID" value="KAK0571492.1"/>
    <property type="molecule type" value="Genomic_DNA"/>
</dbReference>
<dbReference type="InterPro" id="IPR035897">
    <property type="entry name" value="Toll_tir_struct_dom_sf"/>
</dbReference>
<dbReference type="PANTHER" id="PTHR32009">
    <property type="entry name" value="TMV RESISTANCE PROTEIN N-LIKE"/>
    <property type="match status" value="1"/>
</dbReference>
<comment type="caution">
    <text evidence="3">The sequence shown here is derived from an EMBL/GenBank/DDBJ whole genome shotgun (WGS) entry which is preliminary data.</text>
</comment>
<dbReference type="Pfam" id="PF01582">
    <property type="entry name" value="TIR"/>
    <property type="match status" value="1"/>
</dbReference>
<name>A0AA39RDX6_ACESA</name>
<protein>
    <recommendedName>
        <fullName evidence="2">TIR domain-containing protein</fullName>
    </recommendedName>
</protein>
<keyword evidence="4" id="KW-1185">Reference proteome</keyword>
<gene>
    <name evidence="3" type="ORF">LWI29_017060</name>
</gene>
<evidence type="ECO:0000313" key="4">
    <source>
        <dbReference type="Proteomes" id="UP001168877"/>
    </source>
</evidence>
<dbReference type="InterPro" id="IPR000157">
    <property type="entry name" value="TIR_dom"/>
</dbReference>
<evidence type="ECO:0000313" key="3">
    <source>
        <dbReference type="EMBL" id="KAK0571492.1"/>
    </source>
</evidence>
<proteinExistence type="predicted"/>
<dbReference type="SUPFAM" id="SSF52200">
    <property type="entry name" value="Toll/Interleukin receptor TIR domain"/>
    <property type="match status" value="1"/>
</dbReference>
<keyword evidence="1" id="KW-0520">NAD</keyword>
<dbReference type="FunFam" id="3.40.50.10140:FF:000007">
    <property type="entry name" value="Disease resistance protein (TIR-NBS-LRR class)"/>
    <property type="match status" value="1"/>
</dbReference>
<accession>A0AA39RDX6</accession>
<evidence type="ECO:0000256" key="1">
    <source>
        <dbReference type="ARBA" id="ARBA00023027"/>
    </source>
</evidence>
<evidence type="ECO:0000259" key="2">
    <source>
        <dbReference type="PROSITE" id="PS50104"/>
    </source>
</evidence>
<dbReference type="PANTHER" id="PTHR32009:SF159">
    <property type="entry name" value="TIR DOMAIN-CONTAINING PROTEIN"/>
    <property type="match status" value="1"/>
</dbReference>
<reference evidence="3" key="1">
    <citation type="journal article" date="2022" name="Plant J.">
        <title>Strategies of tolerance reflected in two North American maple genomes.</title>
        <authorList>
            <person name="McEvoy S.L."/>
            <person name="Sezen U.U."/>
            <person name="Trouern-Trend A."/>
            <person name="McMahon S.M."/>
            <person name="Schaberg P.G."/>
            <person name="Yang J."/>
            <person name="Wegrzyn J.L."/>
            <person name="Swenson N.G."/>
        </authorList>
    </citation>
    <scope>NUCLEOTIDE SEQUENCE</scope>
    <source>
        <strain evidence="3">NS2018</strain>
    </source>
</reference>
<sequence>MGNLQSSPSSSTTTLQEKYDVFLSFRGEDTRDGFTNNLYEALSGKKIKTFMDDQLTRGDIISQALTEAIEESKISVIIFSKDYASSKWCLRELIDIMELRKMNKQTVIPVFYGVEPSDVRNQTGSFKDSFVKHEIFFPDEVQKWREALKEASLLSGHNSSVTR</sequence>
<dbReference type="SMART" id="SM00255">
    <property type="entry name" value="TIR"/>
    <property type="match status" value="1"/>
</dbReference>
<dbReference type="PROSITE" id="PS50104">
    <property type="entry name" value="TIR"/>
    <property type="match status" value="1"/>
</dbReference>
<organism evidence="3 4">
    <name type="scientific">Acer saccharum</name>
    <name type="common">Sugar maple</name>
    <dbReference type="NCBI Taxonomy" id="4024"/>
    <lineage>
        <taxon>Eukaryota</taxon>
        <taxon>Viridiplantae</taxon>
        <taxon>Streptophyta</taxon>
        <taxon>Embryophyta</taxon>
        <taxon>Tracheophyta</taxon>
        <taxon>Spermatophyta</taxon>
        <taxon>Magnoliopsida</taxon>
        <taxon>eudicotyledons</taxon>
        <taxon>Gunneridae</taxon>
        <taxon>Pentapetalae</taxon>
        <taxon>rosids</taxon>
        <taxon>malvids</taxon>
        <taxon>Sapindales</taxon>
        <taxon>Sapindaceae</taxon>
        <taxon>Hippocastanoideae</taxon>
        <taxon>Acereae</taxon>
        <taxon>Acer</taxon>
    </lineage>
</organism>
<feature type="domain" description="TIR" evidence="2">
    <location>
        <begin position="17"/>
        <end position="163"/>
    </location>
</feature>